<dbReference type="KEGG" id="mlir:LPB04_23655"/>
<organism evidence="8 9">
    <name type="scientific">Massilia litorea</name>
    <dbReference type="NCBI Taxonomy" id="2769491"/>
    <lineage>
        <taxon>Bacteria</taxon>
        <taxon>Pseudomonadati</taxon>
        <taxon>Pseudomonadota</taxon>
        <taxon>Betaproteobacteria</taxon>
        <taxon>Burkholderiales</taxon>
        <taxon>Oxalobacteraceae</taxon>
        <taxon>Telluria group</taxon>
        <taxon>Massilia</taxon>
    </lineage>
</organism>
<keyword evidence="5 6" id="KW-0472">Membrane</keyword>
<dbReference type="PANTHER" id="PTHR34820">
    <property type="entry name" value="INNER MEMBRANE PROTEIN YEBZ"/>
    <property type="match status" value="1"/>
</dbReference>
<keyword evidence="9" id="KW-1185">Reference proteome</keyword>
<feature type="transmembrane region" description="Helical" evidence="6">
    <location>
        <begin position="122"/>
        <end position="142"/>
    </location>
</feature>
<evidence type="ECO:0000256" key="3">
    <source>
        <dbReference type="ARBA" id="ARBA00022692"/>
    </source>
</evidence>
<feature type="transmembrane region" description="Helical" evidence="6">
    <location>
        <begin position="96"/>
        <end position="115"/>
    </location>
</feature>
<evidence type="ECO:0000256" key="6">
    <source>
        <dbReference type="SAM" id="Phobius"/>
    </source>
</evidence>
<evidence type="ECO:0000256" key="5">
    <source>
        <dbReference type="ARBA" id="ARBA00023136"/>
    </source>
</evidence>
<evidence type="ECO:0000259" key="7">
    <source>
        <dbReference type="Pfam" id="PF05425"/>
    </source>
</evidence>
<evidence type="ECO:0000313" key="8">
    <source>
        <dbReference type="EMBL" id="QOL52209.1"/>
    </source>
</evidence>
<feature type="transmembrane region" description="Helical" evidence="6">
    <location>
        <begin position="228"/>
        <end position="247"/>
    </location>
</feature>
<dbReference type="AlphaFoldDB" id="A0A7L9UCN3"/>
<keyword evidence="3 6" id="KW-0812">Transmembrane</keyword>
<feature type="transmembrane region" description="Helical" evidence="6">
    <location>
        <begin position="154"/>
        <end position="176"/>
    </location>
</feature>
<sequence length="300" mass="30376">MDGATLFQAGSSFVVNLAFAILVGALCTRWLLRGAARDAEGAAPAAIMRIERWAALPGAVGAACGLWAAAAVMGGVGLGEALSMLAPTLGTAYGQAGLLGLAALVAAALLVLPAARGGGADALLALALLVWSVARVSVSHAVEDGLLSLGVLVEWLHLVLVALWLGLVAVGGLLVLPRVRSGWPGMGQLGAYLERVSTLATVALAGILVTGMYNAWHRLGSLDQLFGNLYGNALALKLVLVALAVALGGYNKLFGFPALAASLVKRSLVLAVLRIELVILVGALAAAVVLTSNQPPGTWS</sequence>
<feature type="domain" description="Copper resistance protein D" evidence="7">
    <location>
        <begin position="193"/>
        <end position="290"/>
    </location>
</feature>
<reference evidence="8 9" key="1">
    <citation type="submission" date="2020-10" db="EMBL/GenBank/DDBJ databases">
        <title>Genome sequencing of Massilia sp. LPB0304.</title>
        <authorList>
            <person name="Kim J."/>
        </authorList>
    </citation>
    <scope>NUCLEOTIDE SEQUENCE [LARGE SCALE GENOMIC DNA]</scope>
    <source>
        <strain evidence="8 9">LPB0304</strain>
        <plasmid evidence="8 9">unnamed1</plasmid>
    </source>
</reference>
<dbReference type="InterPro" id="IPR008457">
    <property type="entry name" value="Cu-R_CopD_dom"/>
</dbReference>
<comment type="subcellular location">
    <subcellularLocation>
        <location evidence="1">Cell membrane</location>
        <topology evidence="1">Multi-pass membrane protein</topology>
    </subcellularLocation>
</comment>
<dbReference type="PANTHER" id="PTHR34820:SF4">
    <property type="entry name" value="INNER MEMBRANE PROTEIN YEBZ"/>
    <property type="match status" value="1"/>
</dbReference>
<dbReference type="RefSeq" id="WP_193689176.1">
    <property type="nucleotide sequence ID" value="NZ_CP062942.1"/>
</dbReference>
<feature type="transmembrane region" description="Helical" evidence="6">
    <location>
        <begin position="196"/>
        <end position="216"/>
    </location>
</feature>
<feature type="transmembrane region" description="Helical" evidence="6">
    <location>
        <begin position="53"/>
        <end position="76"/>
    </location>
</feature>
<dbReference type="Pfam" id="PF05425">
    <property type="entry name" value="CopD"/>
    <property type="match status" value="1"/>
</dbReference>
<evidence type="ECO:0000256" key="4">
    <source>
        <dbReference type="ARBA" id="ARBA00022989"/>
    </source>
</evidence>
<name>A0A7L9UCN3_9BURK</name>
<evidence type="ECO:0000313" key="9">
    <source>
        <dbReference type="Proteomes" id="UP000593875"/>
    </source>
</evidence>
<dbReference type="EMBL" id="CP062942">
    <property type="protein sequence ID" value="QOL52209.1"/>
    <property type="molecule type" value="Genomic_DNA"/>
</dbReference>
<evidence type="ECO:0000256" key="1">
    <source>
        <dbReference type="ARBA" id="ARBA00004651"/>
    </source>
</evidence>
<geneLocation type="plasmid" evidence="8 9">
    <name>unnamed1</name>
</geneLocation>
<feature type="transmembrane region" description="Helical" evidence="6">
    <location>
        <begin position="12"/>
        <end position="32"/>
    </location>
</feature>
<dbReference type="GO" id="GO:0005886">
    <property type="term" value="C:plasma membrane"/>
    <property type="evidence" value="ECO:0007669"/>
    <property type="project" value="UniProtKB-SubCell"/>
</dbReference>
<proteinExistence type="predicted"/>
<keyword evidence="2" id="KW-1003">Cell membrane</keyword>
<accession>A0A7L9UCN3</accession>
<gene>
    <name evidence="8" type="ORF">LPB04_23655</name>
</gene>
<feature type="transmembrane region" description="Helical" evidence="6">
    <location>
        <begin position="268"/>
        <end position="290"/>
    </location>
</feature>
<dbReference type="Proteomes" id="UP000593875">
    <property type="component" value="Plasmid unnamed1"/>
</dbReference>
<protein>
    <submittedName>
        <fullName evidence="8">CopD family protein</fullName>
    </submittedName>
</protein>
<keyword evidence="8" id="KW-0614">Plasmid</keyword>
<keyword evidence="4 6" id="KW-1133">Transmembrane helix</keyword>
<dbReference type="InterPro" id="IPR032694">
    <property type="entry name" value="CopC/D"/>
</dbReference>
<evidence type="ECO:0000256" key="2">
    <source>
        <dbReference type="ARBA" id="ARBA00022475"/>
    </source>
</evidence>
<dbReference type="GO" id="GO:0006825">
    <property type="term" value="P:copper ion transport"/>
    <property type="evidence" value="ECO:0007669"/>
    <property type="project" value="InterPro"/>
</dbReference>